<dbReference type="InParanoid" id="A0A1X7TQD7"/>
<evidence type="ECO:0008006" key="2">
    <source>
        <dbReference type="Google" id="ProtNLM"/>
    </source>
</evidence>
<dbReference type="GO" id="GO:0003676">
    <property type="term" value="F:nucleic acid binding"/>
    <property type="evidence" value="ECO:0007669"/>
    <property type="project" value="InterPro"/>
</dbReference>
<dbReference type="eggNOG" id="KOG0017">
    <property type="taxonomic scope" value="Eukaryota"/>
</dbReference>
<dbReference type="OrthoDB" id="5989988at2759"/>
<dbReference type="SUPFAM" id="SSF53098">
    <property type="entry name" value="Ribonuclease H-like"/>
    <property type="match status" value="1"/>
</dbReference>
<dbReference type="AlphaFoldDB" id="A0A1X7TQD7"/>
<reference evidence="1" key="1">
    <citation type="submission" date="2017-05" db="UniProtKB">
        <authorList>
            <consortium name="EnsemblMetazoa"/>
        </authorList>
    </citation>
    <scope>IDENTIFICATION</scope>
</reference>
<protein>
    <recommendedName>
        <fullName evidence="2">Integrase catalytic domain-containing protein</fullName>
    </recommendedName>
</protein>
<dbReference type="PANTHER" id="PTHR47331">
    <property type="entry name" value="PHD-TYPE DOMAIN-CONTAINING PROTEIN"/>
    <property type="match status" value="1"/>
</dbReference>
<dbReference type="Gene3D" id="3.30.420.10">
    <property type="entry name" value="Ribonuclease H-like superfamily/Ribonuclease H"/>
    <property type="match status" value="1"/>
</dbReference>
<evidence type="ECO:0000313" key="1">
    <source>
        <dbReference type="EnsemblMetazoa" id="Aqu2.1.17016_001"/>
    </source>
</evidence>
<dbReference type="EnsemblMetazoa" id="Aqu2.1.17016_001">
    <property type="protein sequence ID" value="Aqu2.1.17016_001"/>
    <property type="gene ID" value="Aqu2.1.17016"/>
</dbReference>
<name>A0A1X7TQD7_AMPQE</name>
<dbReference type="InterPro" id="IPR036397">
    <property type="entry name" value="RNaseH_sf"/>
</dbReference>
<accession>A0A1X7TQD7</accession>
<sequence length="130" mass="14887">LEGKHYGVPVPPPLPAFRVREAPPFLSTGVDFAGPLFIKEHRECESKVWVCLFPCCATRAIHLDIVNNMSVQSFIRFAARRGLPDRMISDNAKTFKGAARIIGKIMKYTDVHQYLENFRVKWVFNVERPL</sequence>
<dbReference type="PANTHER" id="PTHR47331:SF6">
    <property type="entry name" value="DOUBLECORTIN DOMAIN-CONTAINING PROTEIN"/>
    <property type="match status" value="1"/>
</dbReference>
<organism evidence="1">
    <name type="scientific">Amphimedon queenslandica</name>
    <name type="common">Sponge</name>
    <dbReference type="NCBI Taxonomy" id="400682"/>
    <lineage>
        <taxon>Eukaryota</taxon>
        <taxon>Metazoa</taxon>
        <taxon>Porifera</taxon>
        <taxon>Demospongiae</taxon>
        <taxon>Heteroscleromorpha</taxon>
        <taxon>Haplosclerida</taxon>
        <taxon>Niphatidae</taxon>
        <taxon>Amphimedon</taxon>
    </lineage>
</organism>
<proteinExistence type="predicted"/>
<dbReference type="OMA" id="CCATRAI"/>
<dbReference type="InterPro" id="IPR012337">
    <property type="entry name" value="RNaseH-like_sf"/>
</dbReference>